<dbReference type="AlphaFoldDB" id="A0A1I4MND3"/>
<evidence type="ECO:0000313" key="4">
    <source>
        <dbReference type="Proteomes" id="UP000183287"/>
    </source>
</evidence>
<evidence type="ECO:0000256" key="2">
    <source>
        <dbReference type="SAM" id="SignalP"/>
    </source>
</evidence>
<feature type="transmembrane region" description="Helical" evidence="1">
    <location>
        <begin position="95"/>
        <end position="111"/>
    </location>
</feature>
<dbReference type="InterPro" id="IPR032809">
    <property type="entry name" value="Put_HupE_UreJ"/>
</dbReference>
<name>A0A1I4MND3_9PROT</name>
<proteinExistence type="predicted"/>
<sequence length="274" mass="30987">MKAIIFIFSILFASQVFAHGMSEEDKAKLLEAGYWEYIELGATHMLTGYDHLLFLFGVIFFLTRFKDIVKFITAFTIGHSITLIFATIYGIQANFYLIDAVIALTVCYKAFDNLDGFRKYLDVNAPNILWMVFAFGLIHGFGLSTRLQQLPLPEEGLVMGILSFNVGVEAGQIIALTLMLLVLSGWRKTLSFQKFSKAANAGLIFSGFMLLLMQLHNYHHFIYSDDFPLNKDDHYHIHMEMEAALAPSALEGYQKKIQLQPNIHSHGDGEPHAH</sequence>
<feature type="transmembrane region" description="Helical" evidence="1">
    <location>
        <begin position="69"/>
        <end position="89"/>
    </location>
</feature>
<keyword evidence="1" id="KW-1133">Transmembrane helix</keyword>
<dbReference type="EMBL" id="FOUB01000011">
    <property type="protein sequence ID" value="SFM04603.1"/>
    <property type="molecule type" value="Genomic_DNA"/>
</dbReference>
<evidence type="ECO:0000313" key="3">
    <source>
        <dbReference type="EMBL" id="SFM04603.1"/>
    </source>
</evidence>
<feature type="signal peptide" evidence="2">
    <location>
        <begin position="1"/>
        <end position="18"/>
    </location>
</feature>
<feature type="transmembrane region" description="Helical" evidence="1">
    <location>
        <begin position="161"/>
        <end position="186"/>
    </location>
</feature>
<organism evidence="3 4">
    <name type="scientific">Nitrosomonas communis</name>
    <dbReference type="NCBI Taxonomy" id="44574"/>
    <lineage>
        <taxon>Bacteria</taxon>
        <taxon>Pseudomonadati</taxon>
        <taxon>Pseudomonadota</taxon>
        <taxon>Betaproteobacteria</taxon>
        <taxon>Nitrosomonadales</taxon>
        <taxon>Nitrosomonadaceae</taxon>
        <taxon>Nitrosomonas</taxon>
    </lineage>
</organism>
<accession>A0A1I4MND3</accession>
<dbReference type="RefSeq" id="WP_074904514.1">
    <property type="nucleotide sequence ID" value="NZ_FOUB01000011.1"/>
</dbReference>
<dbReference type="OrthoDB" id="9808870at2"/>
<evidence type="ECO:0000256" key="1">
    <source>
        <dbReference type="SAM" id="Phobius"/>
    </source>
</evidence>
<keyword evidence="1" id="KW-0812">Transmembrane</keyword>
<reference evidence="4" key="1">
    <citation type="submission" date="2016-10" db="EMBL/GenBank/DDBJ databases">
        <authorList>
            <person name="Varghese N."/>
            <person name="Submissions S."/>
        </authorList>
    </citation>
    <scope>NUCLEOTIDE SEQUENCE [LARGE SCALE GENOMIC DNA]</scope>
    <source>
        <strain evidence="4">Nm44</strain>
    </source>
</reference>
<feature type="transmembrane region" description="Helical" evidence="1">
    <location>
        <begin position="198"/>
        <end position="216"/>
    </location>
</feature>
<feature type="chain" id="PRO_5010209598" evidence="2">
    <location>
        <begin position="19"/>
        <end position="274"/>
    </location>
</feature>
<keyword evidence="4" id="KW-1185">Reference proteome</keyword>
<dbReference type="Pfam" id="PF13795">
    <property type="entry name" value="HupE_UreJ_2"/>
    <property type="match status" value="1"/>
</dbReference>
<dbReference type="Proteomes" id="UP000183287">
    <property type="component" value="Unassembled WGS sequence"/>
</dbReference>
<keyword evidence="1" id="KW-0472">Membrane</keyword>
<gene>
    <name evidence="3" type="ORF">SAMN05421863_10113</name>
</gene>
<protein>
    <submittedName>
        <fullName evidence="3">HupE / UreJ protein</fullName>
    </submittedName>
</protein>
<keyword evidence="2" id="KW-0732">Signal</keyword>
<feature type="transmembrane region" description="Helical" evidence="1">
    <location>
        <begin position="42"/>
        <end position="62"/>
    </location>
</feature>
<feature type="transmembrane region" description="Helical" evidence="1">
    <location>
        <begin position="123"/>
        <end position="141"/>
    </location>
</feature>